<proteinExistence type="predicted"/>
<reference evidence="2 3" key="1">
    <citation type="submission" date="2016-11" db="EMBL/GenBank/DDBJ databases">
        <title>Trade-off between light-utilization and light-protection in marine flavobacteria.</title>
        <authorList>
            <person name="Kumagai Y."/>
        </authorList>
    </citation>
    <scope>NUCLEOTIDE SEQUENCE [LARGE SCALE GENOMIC DNA]</scope>
    <source>
        <strain evidence="2 3">JCM 17109</strain>
    </source>
</reference>
<dbReference type="GO" id="GO:0004519">
    <property type="term" value="F:endonuclease activity"/>
    <property type="evidence" value="ECO:0007669"/>
    <property type="project" value="UniProtKB-KW"/>
</dbReference>
<keyword evidence="2" id="KW-0540">Nuclease</keyword>
<dbReference type="OrthoDB" id="9790377at2"/>
<evidence type="ECO:0000313" key="2">
    <source>
        <dbReference type="EMBL" id="PRP66895.1"/>
    </source>
</evidence>
<evidence type="ECO:0000313" key="3">
    <source>
        <dbReference type="Proteomes" id="UP000239532"/>
    </source>
</evidence>
<name>A0A2S9WTW0_9FLAO</name>
<accession>A0A2S9WTW0</accession>
<organism evidence="2 3">
    <name type="scientific">Nonlabens agnitus</name>
    <dbReference type="NCBI Taxonomy" id="870484"/>
    <lineage>
        <taxon>Bacteria</taxon>
        <taxon>Pseudomonadati</taxon>
        <taxon>Bacteroidota</taxon>
        <taxon>Flavobacteriia</taxon>
        <taxon>Flavobacteriales</taxon>
        <taxon>Flavobacteriaceae</taxon>
        <taxon>Nonlabens</taxon>
    </lineage>
</organism>
<evidence type="ECO:0000259" key="1">
    <source>
        <dbReference type="Pfam" id="PF13588"/>
    </source>
</evidence>
<comment type="caution">
    <text evidence="2">The sequence shown here is derived from an EMBL/GenBank/DDBJ whole genome shotgun (WGS) entry which is preliminary data.</text>
</comment>
<keyword evidence="3" id="KW-1185">Reference proteome</keyword>
<dbReference type="Pfam" id="PF13588">
    <property type="entry name" value="HSDR_N_2"/>
    <property type="match status" value="1"/>
</dbReference>
<protein>
    <submittedName>
        <fullName evidence="2">Restriction endonuclease subunit R</fullName>
    </submittedName>
</protein>
<sequence length="148" mass="17387">MKALRLPPANFRVKNTEKGRLIFDPIRKKFVQLQPEEWVRQHIIQWLISYKQVPISLINVEKQLIIAGTSKRYDIVVFKPDASIEIIVECKAPSITIDQSVFDQIARYNLAVKSTYLMVSNGMEHYFCTMDYDNQRYNFIPDLPEYSL</sequence>
<gene>
    <name evidence="2" type="ORF">BST86_07175</name>
</gene>
<dbReference type="InterPro" id="IPR029464">
    <property type="entry name" value="HSDR_N"/>
</dbReference>
<dbReference type="Proteomes" id="UP000239532">
    <property type="component" value="Unassembled WGS sequence"/>
</dbReference>
<dbReference type="RefSeq" id="WP_105982679.1">
    <property type="nucleotide sequence ID" value="NZ_MQUC01000003.1"/>
</dbReference>
<feature type="domain" description="Type I restriction enzyme R protein N-terminal" evidence="1">
    <location>
        <begin position="35"/>
        <end position="144"/>
    </location>
</feature>
<dbReference type="EMBL" id="MQUC01000003">
    <property type="protein sequence ID" value="PRP66895.1"/>
    <property type="molecule type" value="Genomic_DNA"/>
</dbReference>
<dbReference type="AlphaFoldDB" id="A0A2S9WTW0"/>
<keyword evidence="2" id="KW-0255">Endonuclease</keyword>
<keyword evidence="2" id="KW-0378">Hydrolase</keyword>